<dbReference type="EMBL" id="JBHSNL010000007">
    <property type="protein sequence ID" value="MFC5546882.1"/>
    <property type="molecule type" value="Genomic_DNA"/>
</dbReference>
<dbReference type="RefSeq" id="WP_248156457.1">
    <property type="nucleotide sequence ID" value="NZ_JAKZAJ010000002.1"/>
</dbReference>
<keyword evidence="3" id="KW-1185">Reference proteome</keyword>
<keyword evidence="2" id="KW-0378">Hydrolase</keyword>
<feature type="domain" description="DUF559" evidence="1">
    <location>
        <begin position="200"/>
        <end position="256"/>
    </location>
</feature>
<comment type="caution">
    <text evidence="2">The sequence shown here is derived from an EMBL/GenBank/DDBJ whole genome shotgun (WGS) entry which is preliminary data.</text>
</comment>
<protein>
    <submittedName>
        <fullName evidence="2">Endonuclease domain-containing protein</fullName>
    </submittedName>
</protein>
<dbReference type="InterPro" id="IPR011335">
    <property type="entry name" value="Restrct_endonuc-II-like"/>
</dbReference>
<keyword evidence="2" id="KW-0540">Nuclease</keyword>
<evidence type="ECO:0000313" key="3">
    <source>
        <dbReference type="Proteomes" id="UP001596055"/>
    </source>
</evidence>
<evidence type="ECO:0000313" key="2">
    <source>
        <dbReference type="EMBL" id="MFC5546882.1"/>
    </source>
</evidence>
<dbReference type="Pfam" id="PF04480">
    <property type="entry name" value="DUF559"/>
    <property type="match status" value="1"/>
</dbReference>
<keyword evidence="2" id="KW-0255">Endonuclease</keyword>
<organism evidence="2 3">
    <name type="scientific">Marinobacter koreensis</name>
    <dbReference type="NCBI Taxonomy" id="335974"/>
    <lineage>
        <taxon>Bacteria</taxon>
        <taxon>Pseudomonadati</taxon>
        <taxon>Pseudomonadota</taxon>
        <taxon>Gammaproteobacteria</taxon>
        <taxon>Pseudomonadales</taxon>
        <taxon>Marinobacteraceae</taxon>
        <taxon>Marinobacter</taxon>
    </lineage>
</organism>
<accession>A0ABW0RPV9</accession>
<name>A0ABW0RPV9_9GAMM</name>
<dbReference type="GO" id="GO:0004519">
    <property type="term" value="F:endonuclease activity"/>
    <property type="evidence" value="ECO:0007669"/>
    <property type="project" value="UniProtKB-KW"/>
</dbReference>
<gene>
    <name evidence="2" type="ORF">ACFPQA_17585</name>
</gene>
<proteinExistence type="predicted"/>
<dbReference type="InterPro" id="IPR007569">
    <property type="entry name" value="DUF559"/>
</dbReference>
<dbReference type="Proteomes" id="UP001596055">
    <property type="component" value="Unassembled WGS sequence"/>
</dbReference>
<dbReference type="SUPFAM" id="SSF52980">
    <property type="entry name" value="Restriction endonuclease-like"/>
    <property type="match status" value="1"/>
</dbReference>
<reference evidence="3" key="1">
    <citation type="journal article" date="2019" name="Int. J. Syst. Evol. Microbiol.">
        <title>The Global Catalogue of Microorganisms (GCM) 10K type strain sequencing project: providing services to taxonomists for standard genome sequencing and annotation.</title>
        <authorList>
            <consortium name="The Broad Institute Genomics Platform"/>
            <consortium name="The Broad Institute Genome Sequencing Center for Infectious Disease"/>
            <person name="Wu L."/>
            <person name="Ma J."/>
        </authorList>
    </citation>
    <scope>NUCLEOTIDE SEQUENCE [LARGE SCALE GENOMIC DNA]</scope>
    <source>
        <strain evidence="3">CGMCC 4.1799</strain>
    </source>
</reference>
<sequence length="266" mass="31222">MSKSLSQSEVKNVLLDDDAFVELLDAFEQRSISEECDGEDPGFSSWYRMALDTHIKNNSTVIDAFQESPIEKIFLRSLLLGFVKADPFGLVIHQFGRDALQEVEYFREYYGRFKEFIAWWERRQKPFSEIEAYLDSELIAGRMEAQERNYLRHLTFRYYYLMMDHSVHLTIQPNFPNVQVDGRGIRPDLYFWSPERSEFGLIVECDGFQFHSSPGAFSKDRKRDRVLAIRGLRTLRFSGSEITNTPVDATRDILELLWKEQGGWLQ</sequence>
<evidence type="ECO:0000259" key="1">
    <source>
        <dbReference type="Pfam" id="PF04480"/>
    </source>
</evidence>
<dbReference type="Gene3D" id="3.40.960.10">
    <property type="entry name" value="VSR Endonuclease"/>
    <property type="match status" value="1"/>
</dbReference>